<proteinExistence type="predicted"/>
<dbReference type="CDD" id="cd07067">
    <property type="entry name" value="HP_PGM_like"/>
    <property type="match status" value="1"/>
</dbReference>
<evidence type="ECO:0000313" key="1">
    <source>
        <dbReference type="EMBL" id="MFD1529518.1"/>
    </source>
</evidence>
<dbReference type="RefSeq" id="WP_343984226.1">
    <property type="nucleotide sequence ID" value="NZ_BAAAJG010000020.1"/>
</dbReference>
<dbReference type="InterPro" id="IPR050275">
    <property type="entry name" value="PGM_Phosphatase"/>
</dbReference>
<keyword evidence="2" id="KW-1185">Reference proteome</keyword>
<dbReference type="PANTHER" id="PTHR48100">
    <property type="entry name" value="BROAD-SPECIFICITY PHOSPHATASE YOR283W-RELATED"/>
    <property type="match status" value="1"/>
</dbReference>
<evidence type="ECO:0000313" key="2">
    <source>
        <dbReference type="Proteomes" id="UP001597145"/>
    </source>
</evidence>
<accession>A0ABW4FFS4</accession>
<dbReference type="PANTHER" id="PTHR48100:SF1">
    <property type="entry name" value="HISTIDINE PHOSPHATASE FAMILY PROTEIN-RELATED"/>
    <property type="match status" value="1"/>
</dbReference>
<dbReference type="SUPFAM" id="SSF53254">
    <property type="entry name" value="Phosphoglycerate mutase-like"/>
    <property type="match status" value="1"/>
</dbReference>
<dbReference type="SMART" id="SM00855">
    <property type="entry name" value="PGAM"/>
    <property type="match status" value="1"/>
</dbReference>
<comment type="caution">
    <text evidence="1">The sequence shown here is derived from an EMBL/GenBank/DDBJ whole genome shotgun (WGS) entry which is preliminary data.</text>
</comment>
<name>A0ABW4FFS4_9PSEU</name>
<sequence length="223" mass="23609">MSDTFLTLVRHGQTIWHAENRYAGISDVPLSDTGRAQIRALADWARAHPHDAVVCSPVSRARATAGPVAEALGLEPEVVPDLREVDFGAAEGRTLAELRESDPAAVERFVADPARNPFPGAEPPGAAAERVLAALRGVTERHRGESVLVVGHNTALRLALCTWLGIPVARYREVFPRLDNVAATRLRVPADPARAPALLALNVPTPAVPTPPAPIPAEAPAAS</sequence>
<dbReference type="Gene3D" id="3.40.50.1240">
    <property type="entry name" value="Phosphoglycerate mutase-like"/>
    <property type="match status" value="1"/>
</dbReference>
<reference evidence="2" key="1">
    <citation type="journal article" date="2019" name="Int. J. Syst. Evol. Microbiol.">
        <title>The Global Catalogue of Microorganisms (GCM) 10K type strain sequencing project: providing services to taxonomists for standard genome sequencing and annotation.</title>
        <authorList>
            <consortium name="The Broad Institute Genomics Platform"/>
            <consortium name="The Broad Institute Genome Sequencing Center for Infectious Disease"/>
            <person name="Wu L."/>
            <person name="Ma J."/>
        </authorList>
    </citation>
    <scope>NUCLEOTIDE SEQUENCE [LARGE SCALE GENOMIC DNA]</scope>
    <source>
        <strain evidence="2">JCM 12165</strain>
    </source>
</reference>
<protein>
    <submittedName>
        <fullName evidence="1">Histidine phosphatase family protein</fullName>
    </submittedName>
</protein>
<dbReference type="Proteomes" id="UP001597145">
    <property type="component" value="Unassembled WGS sequence"/>
</dbReference>
<dbReference type="Pfam" id="PF00300">
    <property type="entry name" value="His_Phos_1"/>
    <property type="match status" value="1"/>
</dbReference>
<dbReference type="InterPro" id="IPR013078">
    <property type="entry name" value="His_Pase_superF_clade-1"/>
</dbReference>
<gene>
    <name evidence="1" type="ORF">ACFSCY_08690</name>
</gene>
<dbReference type="InterPro" id="IPR029033">
    <property type="entry name" value="His_PPase_superfam"/>
</dbReference>
<organism evidence="1 2">
    <name type="scientific">Pseudonocardia aurantiaca</name>
    <dbReference type="NCBI Taxonomy" id="75290"/>
    <lineage>
        <taxon>Bacteria</taxon>
        <taxon>Bacillati</taxon>
        <taxon>Actinomycetota</taxon>
        <taxon>Actinomycetes</taxon>
        <taxon>Pseudonocardiales</taxon>
        <taxon>Pseudonocardiaceae</taxon>
        <taxon>Pseudonocardia</taxon>
    </lineage>
</organism>
<dbReference type="EMBL" id="JBHUCP010000005">
    <property type="protein sequence ID" value="MFD1529518.1"/>
    <property type="molecule type" value="Genomic_DNA"/>
</dbReference>